<accession>A0A7I8VXH5</accession>
<keyword evidence="1" id="KW-0472">Membrane</keyword>
<dbReference type="EMBL" id="CAJFCJ010000013">
    <property type="protein sequence ID" value="CAD5121062.1"/>
    <property type="molecule type" value="Genomic_DNA"/>
</dbReference>
<evidence type="ECO:0000256" key="2">
    <source>
        <dbReference type="SAM" id="SignalP"/>
    </source>
</evidence>
<dbReference type="Proteomes" id="UP000549394">
    <property type="component" value="Unassembled WGS sequence"/>
</dbReference>
<proteinExistence type="predicted"/>
<feature type="signal peptide" evidence="2">
    <location>
        <begin position="1"/>
        <end position="19"/>
    </location>
</feature>
<reference evidence="3 4" key="1">
    <citation type="submission" date="2020-08" db="EMBL/GenBank/DDBJ databases">
        <authorList>
            <person name="Hejnol A."/>
        </authorList>
    </citation>
    <scope>NUCLEOTIDE SEQUENCE [LARGE SCALE GENOMIC DNA]</scope>
</reference>
<feature type="chain" id="PRO_5029776371" evidence="2">
    <location>
        <begin position="20"/>
        <end position="413"/>
    </location>
</feature>
<gene>
    <name evidence="3" type="ORF">DGYR_LOCUS9060</name>
</gene>
<evidence type="ECO:0000313" key="3">
    <source>
        <dbReference type="EMBL" id="CAD5121062.1"/>
    </source>
</evidence>
<keyword evidence="1" id="KW-0812">Transmembrane</keyword>
<evidence type="ECO:0000256" key="1">
    <source>
        <dbReference type="SAM" id="Phobius"/>
    </source>
</evidence>
<organism evidence="3 4">
    <name type="scientific">Dimorphilus gyrociliatus</name>
    <dbReference type="NCBI Taxonomy" id="2664684"/>
    <lineage>
        <taxon>Eukaryota</taxon>
        <taxon>Metazoa</taxon>
        <taxon>Spiralia</taxon>
        <taxon>Lophotrochozoa</taxon>
        <taxon>Annelida</taxon>
        <taxon>Polychaeta</taxon>
        <taxon>Polychaeta incertae sedis</taxon>
        <taxon>Dinophilidae</taxon>
        <taxon>Dimorphilus</taxon>
    </lineage>
</organism>
<protein>
    <submittedName>
        <fullName evidence="3">DgyrCDS9601</fullName>
    </submittedName>
</protein>
<name>A0A7I8VXH5_9ANNE</name>
<evidence type="ECO:0000313" key="4">
    <source>
        <dbReference type="Proteomes" id="UP000549394"/>
    </source>
</evidence>
<sequence length="413" mass="45582">MRLAVECVVYAALICANFAQWCGDEFVTPFLQRNKRLTDIKIRNCLDHTSVVQLEDGRILQLLAFQEISTRILPGTRLLCNGSIKVEADYEIPPVDAFGQFYIIPKSWHQITITSLQAETNVSLDADIEWRLKKGDKRVLTSTNSTGIRTIRASKRVLVVVTLLTKRPSRQFYANGRLFAVDGLLQITTAGKTLVNVTNSLRIQQTFEIDGTNEINVTSGLLSADGPVQIMKYSCKSEQTVVASLDSLPNTVQLLQLKEDTFVKIILFGCPHLKNASIFSNCTVRTYDEYKVDSLDCFFPAGNHSIDCRTIFELPERCPSEFVETILEKNRKLPSGAQLKRLSADAQSRASDSSGGTTNGNGNGLSSSVLAIIISLVTSIVFVIVCILGFTVSEVVCKSDGGLRTKILPFINN</sequence>
<keyword evidence="4" id="KW-1185">Reference proteome</keyword>
<keyword evidence="2" id="KW-0732">Signal</keyword>
<dbReference type="AlphaFoldDB" id="A0A7I8VXH5"/>
<comment type="caution">
    <text evidence="3">The sequence shown here is derived from an EMBL/GenBank/DDBJ whole genome shotgun (WGS) entry which is preliminary data.</text>
</comment>
<feature type="transmembrane region" description="Helical" evidence="1">
    <location>
        <begin position="369"/>
        <end position="397"/>
    </location>
</feature>
<keyword evidence="1" id="KW-1133">Transmembrane helix</keyword>